<protein>
    <submittedName>
        <fullName evidence="2">Uncharacterized protein</fullName>
    </submittedName>
</protein>
<feature type="region of interest" description="Disordered" evidence="1">
    <location>
        <begin position="148"/>
        <end position="289"/>
    </location>
</feature>
<proteinExistence type="predicted"/>
<evidence type="ECO:0000256" key="1">
    <source>
        <dbReference type="SAM" id="MobiDB-lite"/>
    </source>
</evidence>
<gene>
    <name evidence="2" type="ORF">AVDCRST_MAG16-1840</name>
</gene>
<sequence length="381" mass="39967">AGGLRRARRPVHGLEERLPRRAQRLWAHLLQRPARAVHRPRPGRAGLPLRRRAAGRRGTRRHLRVPRADRGVHLVLVAVRGRPRVLPGRVHGAAAALRAGHGVAPARPGRPAVAAVGRLPGAGAVRAAQLGPARRRGRHRGTVVLAARPRRPGGGAVRARGLPQDLSRAVPAAAGGRAPRAPGPRRGAAAAGGRGADRARRQPAVRPAGPAGVGRDLRLPVGPGGRQQQQQHLVLDLPPPEHRRAQPAGARPGRARRGRRRGVRRGARPAGGRLPAGAGLRRRSDRLPAGQQGRLAAVHAVAAPLLRPAAGPLGLVGGLPGRRRPGVRRRLPLARRPAVRRRPHAARAGAGRGRVVEVRAAGPALPAAPAGGRRRASARPV</sequence>
<dbReference type="EMBL" id="CADCUE010000165">
    <property type="protein sequence ID" value="CAA9341365.1"/>
    <property type="molecule type" value="Genomic_DNA"/>
</dbReference>
<name>A0A6J4LY82_9ACTN</name>
<dbReference type="AlphaFoldDB" id="A0A6J4LY82"/>
<feature type="compositionally biased region" description="Low complexity" evidence="1">
    <location>
        <begin position="268"/>
        <end position="279"/>
    </location>
</feature>
<feature type="compositionally biased region" description="Low complexity" evidence="1">
    <location>
        <begin position="359"/>
        <end position="371"/>
    </location>
</feature>
<feature type="compositionally biased region" description="Low complexity" evidence="1">
    <location>
        <begin position="226"/>
        <end position="236"/>
    </location>
</feature>
<evidence type="ECO:0000313" key="2">
    <source>
        <dbReference type="EMBL" id="CAA9341365.1"/>
    </source>
</evidence>
<feature type="region of interest" description="Disordered" evidence="1">
    <location>
        <begin position="359"/>
        <end position="381"/>
    </location>
</feature>
<organism evidence="2">
    <name type="scientific">uncultured Frankineae bacterium</name>
    <dbReference type="NCBI Taxonomy" id="437475"/>
    <lineage>
        <taxon>Bacteria</taxon>
        <taxon>Bacillati</taxon>
        <taxon>Actinomycetota</taxon>
        <taxon>Actinomycetes</taxon>
        <taxon>Frankiales</taxon>
        <taxon>environmental samples</taxon>
    </lineage>
</organism>
<accession>A0A6J4LY82</accession>
<feature type="non-terminal residue" evidence="2">
    <location>
        <position position="381"/>
    </location>
</feature>
<feature type="compositionally biased region" description="Basic residues" evidence="1">
    <location>
        <begin position="372"/>
        <end position="381"/>
    </location>
</feature>
<reference evidence="2" key="1">
    <citation type="submission" date="2020-02" db="EMBL/GenBank/DDBJ databases">
        <authorList>
            <person name="Meier V. D."/>
        </authorList>
    </citation>
    <scope>NUCLEOTIDE SEQUENCE</scope>
    <source>
        <strain evidence="2">AVDCRST_MAG16</strain>
    </source>
</reference>
<feature type="compositionally biased region" description="Low complexity" evidence="1">
    <location>
        <begin position="157"/>
        <end position="191"/>
    </location>
</feature>
<feature type="compositionally biased region" description="Basic residues" evidence="1">
    <location>
        <begin position="253"/>
        <end position="267"/>
    </location>
</feature>
<feature type="non-terminal residue" evidence="2">
    <location>
        <position position="1"/>
    </location>
</feature>